<dbReference type="Proteomes" id="UP000708208">
    <property type="component" value="Unassembled WGS sequence"/>
</dbReference>
<keyword evidence="3" id="KW-1185">Reference proteome</keyword>
<protein>
    <submittedName>
        <fullName evidence="2">Uncharacterized protein</fullName>
    </submittedName>
</protein>
<name>A0A8J2L5N5_9HEXA</name>
<organism evidence="2 3">
    <name type="scientific">Allacma fusca</name>
    <dbReference type="NCBI Taxonomy" id="39272"/>
    <lineage>
        <taxon>Eukaryota</taxon>
        <taxon>Metazoa</taxon>
        <taxon>Ecdysozoa</taxon>
        <taxon>Arthropoda</taxon>
        <taxon>Hexapoda</taxon>
        <taxon>Collembola</taxon>
        <taxon>Symphypleona</taxon>
        <taxon>Sminthuridae</taxon>
        <taxon>Allacma</taxon>
    </lineage>
</organism>
<comment type="caution">
    <text evidence="2">The sequence shown here is derived from an EMBL/GenBank/DDBJ whole genome shotgun (WGS) entry which is preliminary data.</text>
</comment>
<accession>A0A8J2L5N5</accession>
<dbReference type="AlphaFoldDB" id="A0A8J2L5N5"/>
<reference evidence="2" key="1">
    <citation type="submission" date="2021-06" db="EMBL/GenBank/DDBJ databases">
        <authorList>
            <person name="Hodson N. C."/>
            <person name="Mongue J. A."/>
            <person name="Jaron S. K."/>
        </authorList>
    </citation>
    <scope>NUCLEOTIDE SEQUENCE</scope>
</reference>
<gene>
    <name evidence="2" type="ORF">AFUS01_LOCUS38336</name>
</gene>
<sequence>RYDDQLLPAFIEAGGNPLLDPANEINPGDVGDQPAILNFNNDRPDHHVVEVEMNQFAPDLVEVDEAEPAADDQGRGGANPHPGRAPLPRMAKDTAIAKLRQMFRR</sequence>
<evidence type="ECO:0000256" key="1">
    <source>
        <dbReference type="SAM" id="MobiDB-lite"/>
    </source>
</evidence>
<evidence type="ECO:0000313" key="2">
    <source>
        <dbReference type="EMBL" id="CAG7828406.1"/>
    </source>
</evidence>
<dbReference type="EMBL" id="CAJVCH010547382">
    <property type="protein sequence ID" value="CAG7828406.1"/>
    <property type="molecule type" value="Genomic_DNA"/>
</dbReference>
<feature type="region of interest" description="Disordered" evidence="1">
    <location>
        <begin position="64"/>
        <end position="105"/>
    </location>
</feature>
<proteinExistence type="predicted"/>
<evidence type="ECO:0000313" key="3">
    <source>
        <dbReference type="Proteomes" id="UP000708208"/>
    </source>
</evidence>
<feature type="non-terminal residue" evidence="2">
    <location>
        <position position="1"/>
    </location>
</feature>